<proteinExistence type="predicted"/>
<comment type="caution">
    <text evidence="2">The sequence shown here is derived from an EMBL/GenBank/DDBJ whole genome shotgun (WGS) entry which is preliminary data.</text>
</comment>
<evidence type="ECO:0000256" key="1">
    <source>
        <dbReference type="SAM" id="MobiDB-lite"/>
    </source>
</evidence>
<dbReference type="EMBL" id="BAAAVT010000002">
    <property type="protein sequence ID" value="GAA3052701.1"/>
    <property type="molecule type" value="Genomic_DNA"/>
</dbReference>
<reference evidence="3" key="1">
    <citation type="journal article" date="2019" name="Int. J. Syst. Evol. Microbiol.">
        <title>The Global Catalogue of Microorganisms (GCM) 10K type strain sequencing project: providing services to taxonomists for standard genome sequencing and annotation.</title>
        <authorList>
            <consortium name="The Broad Institute Genomics Platform"/>
            <consortium name="The Broad Institute Genome Sequencing Center for Infectious Disease"/>
            <person name="Wu L."/>
            <person name="Ma J."/>
        </authorList>
    </citation>
    <scope>NUCLEOTIDE SEQUENCE [LARGE SCALE GENOMIC DNA]</scope>
    <source>
        <strain evidence="3">JCM 14309</strain>
    </source>
</reference>
<gene>
    <name evidence="2" type="ORF">GCM10010529_03440</name>
</gene>
<evidence type="ECO:0000313" key="2">
    <source>
        <dbReference type="EMBL" id="GAA3052701.1"/>
    </source>
</evidence>
<protein>
    <submittedName>
        <fullName evidence="2">Uncharacterized protein</fullName>
    </submittedName>
</protein>
<organism evidence="2 3">
    <name type="scientific">Nesterenkonia aethiopica</name>
    <dbReference type="NCBI Taxonomy" id="269144"/>
    <lineage>
        <taxon>Bacteria</taxon>
        <taxon>Bacillati</taxon>
        <taxon>Actinomycetota</taxon>
        <taxon>Actinomycetes</taxon>
        <taxon>Micrococcales</taxon>
        <taxon>Micrococcaceae</taxon>
        <taxon>Nesterenkonia</taxon>
    </lineage>
</organism>
<name>A0ABP6LPV6_9MICC</name>
<keyword evidence="3" id="KW-1185">Reference proteome</keyword>
<feature type="region of interest" description="Disordered" evidence="1">
    <location>
        <begin position="65"/>
        <end position="102"/>
    </location>
</feature>
<accession>A0ABP6LPV6</accession>
<evidence type="ECO:0000313" key="3">
    <source>
        <dbReference type="Proteomes" id="UP001500236"/>
    </source>
</evidence>
<feature type="compositionally biased region" description="Basic and acidic residues" evidence="1">
    <location>
        <begin position="69"/>
        <end position="90"/>
    </location>
</feature>
<sequence>MEGTYGGASALTAARVSSHRQRTLHLCASGRWIKGVELMSPTSTTPALPGVVRLLAPEEGRRLAAARHRAAERLDSSDAAGHRSPADVDGMRPPASAAQHLSTQRLSTQLTVECDDAEIPRRLCWRDRWHVVVEDPVRWFERRRWWLEDSRAERGRGPGVVDHEIWRLQIRLEAAPRAMPRTVDLSRHTGSGRWRLLRVHDVAA</sequence>
<dbReference type="Proteomes" id="UP001500236">
    <property type="component" value="Unassembled WGS sequence"/>
</dbReference>